<evidence type="ECO:0000313" key="3">
    <source>
        <dbReference type="EMBL" id="KAJ7362027.1"/>
    </source>
</evidence>
<dbReference type="EMBL" id="MU827307">
    <property type="protein sequence ID" value="KAJ7362027.1"/>
    <property type="molecule type" value="Genomic_DNA"/>
</dbReference>
<dbReference type="InterPro" id="IPR023801">
    <property type="entry name" value="His_deacetylse_dom"/>
</dbReference>
<dbReference type="AlphaFoldDB" id="A0A9W9YPY9"/>
<dbReference type="GO" id="GO:0040029">
    <property type="term" value="P:epigenetic regulation of gene expression"/>
    <property type="evidence" value="ECO:0007669"/>
    <property type="project" value="TreeGrafter"/>
</dbReference>
<keyword evidence="4" id="KW-1185">Reference proteome</keyword>
<feature type="domain" description="Histone deacetylase" evidence="2">
    <location>
        <begin position="6"/>
        <end position="162"/>
    </location>
</feature>
<sequence length="165" mass="18479">MAKFIKVMEWIVKDKMLESMQIFQPTEAPYECVTLVHDRDYVDGFIKGSTPLYEMRRTGFHWSEGLVKRCFLEVGGTMLAAKLAMEYGLACSTGGGTHHAFPGHGSGFCILNDLAITAKDMIDRKVVSKILIVDLDVHQGDGSAFIFKDSDSVFTFSMHCEKTFH</sequence>
<dbReference type="Pfam" id="PF00850">
    <property type="entry name" value="Hist_deacetyl"/>
    <property type="match status" value="1"/>
</dbReference>
<organism evidence="3 4">
    <name type="scientific">Desmophyllum pertusum</name>
    <dbReference type="NCBI Taxonomy" id="174260"/>
    <lineage>
        <taxon>Eukaryota</taxon>
        <taxon>Metazoa</taxon>
        <taxon>Cnidaria</taxon>
        <taxon>Anthozoa</taxon>
        <taxon>Hexacorallia</taxon>
        <taxon>Scleractinia</taxon>
        <taxon>Caryophylliina</taxon>
        <taxon>Caryophylliidae</taxon>
        <taxon>Desmophyllum</taxon>
    </lineage>
</organism>
<comment type="caution">
    <text evidence="3">The sequence shown here is derived from an EMBL/GenBank/DDBJ whole genome shotgun (WGS) entry which is preliminary data.</text>
</comment>
<dbReference type="GO" id="GO:0004407">
    <property type="term" value="F:histone deacetylase activity"/>
    <property type="evidence" value="ECO:0007669"/>
    <property type="project" value="InterPro"/>
</dbReference>
<evidence type="ECO:0000256" key="1">
    <source>
        <dbReference type="ARBA" id="ARBA00022801"/>
    </source>
</evidence>
<evidence type="ECO:0000259" key="2">
    <source>
        <dbReference type="Pfam" id="PF00850"/>
    </source>
</evidence>
<keyword evidence="1" id="KW-0378">Hydrolase</keyword>
<accession>A0A9W9YPY9</accession>
<dbReference type="Gene3D" id="3.40.800.20">
    <property type="entry name" value="Histone deacetylase domain"/>
    <property type="match status" value="1"/>
</dbReference>
<dbReference type="PANTHER" id="PTHR10625:SF19">
    <property type="entry name" value="HISTONE DEACETYLASE 12"/>
    <property type="match status" value="1"/>
</dbReference>
<dbReference type="SUPFAM" id="SSF52768">
    <property type="entry name" value="Arginase/deacetylase"/>
    <property type="match status" value="1"/>
</dbReference>
<dbReference type="CDD" id="cd09993">
    <property type="entry name" value="HDAC_classIV"/>
    <property type="match status" value="1"/>
</dbReference>
<dbReference type="InterPro" id="IPR037138">
    <property type="entry name" value="His_deacetylse_dom_sf"/>
</dbReference>
<evidence type="ECO:0000313" key="4">
    <source>
        <dbReference type="Proteomes" id="UP001163046"/>
    </source>
</evidence>
<proteinExistence type="predicted"/>
<protein>
    <recommendedName>
        <fullName evidence="2">Histone deacetylase domain-containing protein</fullName>
    </recommendedName>
</protein>
<dbReference type="GO" id="GO:0016787">
    <property type="term" value="F:hydrolase activity"/>
    <property type="evidence" value="ECO:0007669"/>
    <property type="project" value="UniProtKB-KW"/>
</dbReference>
<dbReference type="InterPro" id="IPR044150">
    <property type="entry name" value="HDAC_classIV"/>
</dbReference>
<dbReference type="InterPro" id="IPR023696">
    <property type="entry name" value="Ureohydrolase_dom_sf"/>
</dbReference>
<reference evidence="3" key="1">
    <citation type="submission" date="2023-01" db="EMBL/GenBank/DDBJ databases">
        <title>Genome assembly of the deep-sea coral Lophelia pertusa.</title>
        <authorList>
            <person name="Herrera S."/>
            <person name="Cordes E."/>
        </authorList>
    </citation>
    <scope>NUCLEOTIDE SEQUENCE</scope>
    <source>
        <strain evidence="3">USNM1676648</strain>
        <tissue evidence="3">Polyp</tissue>
    </source>
</reference>
<name>A0A9W9YPY9_9CNID</name>
<dbReference type="PRINTS" id="PR01270">
    <property type="entry name" value="HDASUPER"/>
</dbReference>
<dbReference type="OrthoDB" id="437693at2759"/>
<dbReference type="InterPro" id="IPR000286">
    <property type="entry name" value="HDACs"/>
</dbReference>
<dbReference type="Proteomes" id="UP001163046">
    <property type="component" value="Unassembled WGS sequence"/>
</dbReference>
<dbReference type="PANTHER" id="PTHR10625">
    <property type="entry name" value="HISTONE DEACETYLASE HDAC1-RELATED"/>
    <property type="match status" value="1"/>
</dbReference>
<gene>
    <name evidence="3" type="ORF">OS493_013115</name>
</gene>